<evidence type="ECO:0000256" key="6">
    <source>
        <dbReference type="ARBA" id="ARBA00022824"/>
    </source>
</evidence>
<evidence type="ECO:0000256" key="11">
    <source>
        <dbReference type="SAM" id="Phobius"/>
    </source>
</evidence>
<evidence type="ECO:0000256" key="8">
    <source>
        <dbReference type="ARBA" id="ARBA00023136"/>
    </source>
</evidence>
<comment type="similarity">
    <text evidence="2">Belongs to the nucleotide-sugar transporter family. SLC35B subfamily.</text>
</comment>
<feature type="transmembrane region" description="Helical" evidence="11">
    <location>
        <begin position="344"/>
        <end position="366"/>
    </location>
</feature>
<dbReference type="PANTHER" id="PTHR10778">
    <property type="entry name" value="SOLUTE CARRIER FAMILY 35 MEMBER B"/>
    <property type="match status" value="1"/>
</dbReference>
<accession>A0ABR4AE77</accession>
<keyword evidence="3" id="KW-0813">Transport</keyword>
<dbReference type="InterPro" id="IPR037185">
    <property type="entry name" value="EmrE-like"/>
</dbReference>
<evidence type="ECO:0000256" key="9">
    <source>
        <dbReference type="ARBA" id="ARBA00041103"/>
    </source>
</evidence>
<dbReference type="Proteomes" id="UP001590950">
    <property type="component" value="Unassembled WGS sequence"/>
</dbReference>
<dbReference type="Pfam" id="PF08449">
    <property type="entry name" value="UAA"/>
    <property type="match status" value="1"/>
</dbReference>
<feature type="region of interest" description="Disordered" evidence="10">
    <location>
        <begin position="1"/>
        <end position="57"/>
    </location>
</feature>
<keyword evidence="8 11" id="KW-0472">Membrane</keyword>
<evidence type="ECO:0000256" key="4">
    <source>
        <dbReference type="ARBA" id="ARBA00022597"/>
    </source>
</evidence>
<evidence type="ECO:0000256" key="2">
    <source>
        <dbReference type="ARBA" id="ARBA00010694"/>
    </source>
</evidence>
<organism evidence="12 13">
    <name type="scientific">Stereocaulon virgatum</name>
    <dbReference type="NCBI Taxonomy" id="373712"/>
    <lineage>
        <taxon>Eukaryota</taxon>
        <taxon>Fungi</taxon>
        <taxon>Dikarya</taxon>
        <taxon>Ascomycota</taxon>
        <taxon>Pezizomycotina</taxon>
        <taxon>Lecanoromycetes</taxon>
        <taxon>OSLEUM clade</taxon>
        <taxon>Lecanoromycetidae</taxon>
        <taxon>Lecanorales</taxon>
        <taxon>Lecanorineae</taxon>
        <taxon>Stereocaulaceae</taxon>
        <taxon>Stereocaulon</taxon>
    </lineage>
</organism>
<evidence type="ECO:0000256" key="3">
    <source>
        <dbReference type="ARBA" id="ARBA00022448"/>
    </source>
</evidence>
<evidence type="ECO:0000256" key="1">
    <source>
        <dbReference type="ARBA" id="ARBA00004477"/>
    </source>
</evidence>
<protein>
    <recommendedName>
        <fullName evidence="9">UDP-galactose transporter homolog 1</fullName>
    </recommendedName>
</protein>
<keyword evidence="4" id="KW-0762">Sugar transport</keyword>
<dbReference type="PANTHER" id="PTHR10778:SF10">
    <property type="entry name" value="SOLUTE CARRIER FAMILY 35 MEMBER B1"/>
    <property type="match status" value="1"/>
</dbReference>
<feature type="transmembrane region" description="Helical" evidence="11">
    <location>
        <begin position="199"/>
        <end position="218"/>
    </location>
</feature>
<comment type="caution">
    <text evidence="12">The sequence shown here is derived from an EMBL/GenBank/DDBJ whole genome shotgun (WGS) entry which is preliminary data.</text>
</comment>
<name>A0ABR4AE77_9LECA</name>
<evidence type="ECO:0000313" key="13">
    <source>
        <dbReference type="Proteomes" id="UP001590950"/>
    </source>
</evidence>
<keyword evidence="6" id="KW-0256">Endoplasmic reticulum</keyword>
<feature type="transmembrane region" description="Helical" evidence="11">
    <location>
        <begin position="230"/>
        <end position="248"/>
    </location>
</feature>
<feature type="transmembrane region" description="Helical" evidence="11">
    <location>
        <begin position="372"/>
        <end position="391"/>
    </location>
</feature>
<keyword evidence="13" id="KW-1185">Reference proteome</keyword>
<feature type="transmembrane region" description="Helical" evidence="11">
    <location>
        <begin position="136"/>
        <end position="156"/>
    </location>
</feature>
<keyword evidence="5 11" id="KW-0812">Transmembrane</keyword>
<proteinExistence type="inferred from homology"/>
<gene>
    <name evidence="12" type="ORF">N7G274_004191</name>
</gene>
<feature type="transmembrane region" description="Helical" evidence="11">
    <location>
        <begin position="102"/>
        <end position="124"/>
    </location>
</feature>
<evidence type="ECO:0000256" key="10">
    <source>
        <dbReference type="SAM" id="MobiDB-lite"/>
    </source>
</evidence>
<dbReference type="Gene3D" id="1.10.3730.20">
    <property type="match status" value="1"/>
</dbReference>
<dbReference type="EMBL" id="JBEFKJ010000012">
    <property type="protein sequence ID" value="KAL2043131.1"/>
    <property type="molecule type" value="Genomic_DNA"/>
</dbReference>
<evidence type="ECO:0000256" key="5">
    <source>
        <dbReference type="ARBA" id="ARBA00022692"/>
    </source>
</evidence>
<reference evidence="12 13" key="1">
    <citation type="submission" date="2024-09" db="EMBL/GenBank/DDBJ databases">
        <title>Rethinking Asexuality: The Enigmatic Case of Functional Sexual Genes in Lepraria (Stereocaulaceae).</title>
        <authorList>
            <person name="Doellman M."/>
            <person name="Sun Y."/>
            <person name="Barcenas-Pena A."/>
            <person name="Lumbsch H.T."/>
            <person name="Grewe F."/>
        </authorList>
    </citation>
    <scope>NUCLEOTIDE SEQUENCE [LARGE SCALE GENOMIC DNA]</scope>
    <source>
        <strain evidence="12 13">Mercado 3170</strain>
    </source>
</reference>
<feature type="transmembrane region" description="Helical" evidence="11">
    <location>
        <begin position="62"/>
        <end position="82"/>
    </location>
</feature>
<comment type="subcellular location">
    <subcellularLocation>
        <location evidence="1">Endoplasmic reticulum membrane</location>
        <topology evidence="1">Multi-pass membrane protein</topology>
    </subcellularLocation>
</comment>
<evidence type="ECO:0000256" key="7">
    <source>
        <dbReference type="ARBA" id="ARBA00022989"/>
    </source>
</evidence>
<feature type="transmembrane region" description="Helical" evidence="11">
    <location>
        <begin position="269"/>
        <end position="289"/>
    </location>
</feature>
<feature type="transmembrane region" description="Helical" evidence="11">
    <location>
        <begin position="316"/>
        <end position="337"/>
    </location>
</feature>
<evidence type="ECO:0000313" key="12">
    <source>
        <dbReference type="EMBL" id="KAL2043131.1"/>
    </source>
</evidence>
<keyword evidence="7 11" id="KW-1133">Transmembrane helix</keyword>
<dbReference type="SUPFAM" id="SSF103481">
    <property type="entry name" value="Multidrug resistance efflux transporter EmrE"/>
    <property type="match status" value="1"/>
</dbReference>
<dbReference type="InterPro" id="IPR013657">
    <property type="entry name" value="SCL35B1-4/HUT1"/>
</dbReference>
<sequence length="408" mass="44595">MARRKQAAPLQREPSDFDKGPPESPSHGWKYTNGNISKPPTVVSIGKPKEPSPSTSQEQAGFTQLVICVAGIYASFLSWALLQERITTTSYGPATSPERFTYSVFLNTIQSTFAAIVGYAYLLFSTPSSSRTSPIFPSRSILFPLTLVAITSSLASPFGYASLAHIDYITFILAKSCKLLPVMFLHLTIFRKSYPLYKYLVVALVTAGVAVFTLYHPSSSSKKSSSSSSNSIWGLSLLGINLLFDGLTNSTQDHVFSTYRSYTGPQMMVAQNVLSTLLTTLYLLLSPLLPPTPLSPKGTDPSEFSAALSFIQRNPAILPAILSFAACGAIGQIFIYYTLSRFSSLVLVTVTVTRKMLTMMLSVLWFGHRLSGMQWVGVGLVFGGVGAEGVIQRREKIAKEKMKRKKEL</sequence>